<evidence type="ECO:0000256" key="1">
    <source>
        <dbReference type="SAM" id="Coils"/>
    </source>
</evidence>
<comment type="caution">
    <text evidence="2">The sequence shown here is derived from an EMBL/GenBank/DDBJ whole genome shotgun (WGS) entry which is preliminary data.</text>
</comment>
<accession>A0A644YZ23</accession>
<protein>
    <submittedName>
        <fullName evidence="2">Uncharacterized protein</fullName>
    </submittedName>
</protein>
<proteinExistence type="predicted"/>
<sequence>MAIEALLKAPVLEAMISIVFGDAPVSCASMDVIKERQRQVSEEGFSVEHDDKYFNEELSMAAACYALTDEARDCIISVENLCLKQYEKGLLKEFIWPFNKEWWKPSPNNRRRELIKAAALLIAEIERLDRKAEAKNEKG</sequence>
<name>A0A644YZ23_9ZZZZ</name>
<dbReference type="AlphaFoldDB" id="A0A644YZ23"/>
<dbReference type="EMBL" id="VSSQ01006691">
    <property type="protein sequence ID" value="MPM33549.1"/>
    <property type="molecule type" value="Genomic_DNA"/>
</dbReference>
<organism evidence="2">
    <name type="scientific">bioreactor metagenome</name>
    <dbReference type="NCBI Taxonomy" id="1076179"/>
    <lineage>
        <taxon>unclassified sequences</taxon>
        <taxon>metagenomes</taxon>
        <taxon>ecological metagenomes</taxon>
    </lineage>
</organism>
<evidence type="ECO:0000313" key="2">
    <source>
        <dbReference type="EMBL" id="MPM33549.1"/>
    </source>
</evidence>
<gene>
    <name evidence="2" type="ORF">SDC9_80125</name>
</gene>
<feature type="coiled-coil region" evidence="1">
    <location>
        <begin position="111"/>
        <end position="138"/>
    </location>
</feature>
<keyword evidence="1" id="KW-0175">Coiled coil</keyword>
<reference evidence="2" key="1">
    <citation type="submission" date="2019-08" db="EMBL/GenBank/DDBJ databases">
        <authorList>
            <person name="Kucharzyk K."/>
            <person name="Murdoch R.W."/>
            <person name="Higgins S."/>
            <person name="Loffler F."/>
        </authorList>
    </citation>
    <scope>NUCLEOTIDE SEQUENCE</scope>
</reference>